<reference evidence="3" key="1">
    <citation type="submission" date="2016-06" db="EMBL/GenBank/DDBJ databases">
        <title>Draft genome sequence of Desulfoplanes formicivorans strain Pf12B.</title>
        <authorList>
            <person name="Watanabe M."/>
            <person name="Kojima H."/>
            <person name="Fukui M."/>
        </authorList>
    </citation>
    <scope>NUCLEOTIDE SEQUENCE [LARGE SCALE GENOMIC DNA]</scope>
    <source>
        <strain evidence="3">Pf12B</strain>
    </source>
</reference>
<sequence length="99" mass="10831">MSPLVTVALLALGLGLQLIFLVFLFFDTHVKFPSHQREVVLACAAGLLGTCIIGLLAFLRQDVVLLVGEFLAIITGIVLLYRMIKVEGKESRDRDGFSV</sequence>
<protein>
    <submittedName>
        <fullName evidence="2">Uncharacterized protein</fullName>
    </submittedName>
</protein>
<dbReference type="RefSeq" id="WP_141721078.1">
    <property type="nucleotide sequence ID" value="NZ_BDFE01000015.1"/>
</dbReference>
<keyword evidence="3" id="KW-1185">Reference proteome</keyword>
<keyword evidence="1" id="KW-0812">Transmembrane</keyword>
<evidence type="ECO:0000256" key="1">
    <source>
        <dbReference type="SAM" id="Phobius"/>
    </source>
</evidence>
<dbReference type="Proteomes" id="UP000095200">
    <property type="component" value="Unassembled WGS sequence"/>
</dbReference>
<comment type="caution">
    <text evidence="2">The sequence shown here is derived from an EMBL/GenBank/DDBJ whole genome shotgun (WGS) entry which is preliminary data.</text>
</comment>
<dbReference type="AlphaFoldDB" id="A0A194AIS4"/>
<gene>
    <name evidence="2" type="ORF">DPF_1365</name>
</gene>
<keyword evidence="1" id="KW-0472">Membrane</keyword>
<feature type="transmembrane region" description="Helical" evidence="1">
    <location>
        <begin position="6"/>
        <end position="26"/>
    </location>
</feature>
<name>A0A194AIS4_9BACT</name>
<keyword evidence="1" id="KW-1133">Transmembrane helix</keyword>
<evidence type="ECO:0000313" key="3">
    <source>
        <dbReference type="Proteomes" id="UP000095200"/>
    </source>
</evidence>
<dbReference type="EMBL" id="BDFE01000015">
    <property type="protein sequence ID" value="GAU08649.1"/>
    <property type="molecule type" value="Genomic_DNA"/>
</dbReference>
<feature type="transmembrane region" description="Helical" evidence="1">
    <location>
        <begin position="38"/>
        <end position="59"/>
    </location>
</feature>
<evidence type="ECO:0000313" key="2">
    <source>
        <dbReference type="EMBL" id="GAU08649.1"/>
    </source>
</evidence>
<feature type="transmembrane region" description="Helical" evidence="1">
    <location>
        <begin position="65"/>
        <end position="84"/>
    </location>
</feature>
<organism evidence="2 3">
    <name type="scientific">Desulfoplanes formicivorans</name>
    <dbReference type="NCBI Taxonomy" id="1592317"/>
    <lineage>
        <taxon>Bacteria</taxon>
        <taxon>Pseudomonadati</taxon>
        <taxon>Thermodesulfobacteriota</taxon>
        <taxon>Desulfovibrionia</taxon>
        <taxon>Desulfovibrionales</taxon>
        <taxon>Desulfoplanaceae</taxon>
        <taxon>Desulfoplanes</taxon>
    </lineage>
</organism>
<proteinExistence type="predicted"/>
<accession>A0A194AIS4</accession>